<dbReference type="KEGG" id="bvo:Pan97_15710"/>
<organism evidence="1 2">
    <name type="scientific">Bremerella volcania</name>
    <dbReference type="NCBI Taxonomy" id="2527984"/>
    <lineage>
        <taxon>Bacteria</taxon>
        <taxon>Pseudomonadati</taxon>
        <taxon>Planctomycetota</taxon>
        <taxon>Planctomycetia</taxon>
        <taxon>Pirellulales</taxon>
        <taxon>Pirellulaceae</taxon>
        <taxon>Bremerella</taxon>
    </lineage>
</organism>
<evidence type="ECO:0008006" key="3">
    <source>
        <dbReference type="Google" id="ProtNLM"/>
    </source>
</evidence>
<dbReference type="AlphaFoldDB" id="A0A518C5S6"/>
<dbReference type="OrthoDB" id="9811577at2"/>
<dbReference type="InterPro" id="IPR036513">
    <property type="entry name" value="STAS_dom_sf"/>
</dbReference>
<dbReference type="InterPro" id="IPR038396">
    <property type="entry name" value="SpoIIAA-like_sf"/>
</dbReference>
<accession>A0A518C5S6</accession>
<dbReference type="InterPro" id="IPR021866">
    <property type="entry name" value="SpoIIAA-like"/>
</dbReference>
<evidence type="ECO:0000313" key="1">
    <source>
        <dbReference type="EMBL" id="QDU74562.1"/>
    </source>
</evidence>
<dbReference type="RefSeq" id="WP_144971511.1">
    <property type="nucleotide sequence ID" value="NZ_CP036289.1"/>
</dbReference>
<dbReference type="EMBL" id="CP036289">
    <property type="protein sequence ID" value="QDU74562.1"/>
    <property type="molecule type" value="Genomic_DNA"/>
</dbReference>
<name>A0A518C5S6_9BACT</name>
<dbReference type="SUPFAM" id="SSF52091">
    <property type="entry name" value="SpoIIaa-like"/>
    <property type="match status" value="1"/>
</dbReference>
<sequence length="120" mass="13960">MYKEIDITIVGKVMEVDVTGKLTKEDYGQLVPATDKLIKEHGKIRILFVMHDFHGWSAGAMWEDTKFGLKHFTHIERLGIVGETKWEHGMAVFCRPFTMAKMHYFDASKIDEARKWITED</sequence>
<keyword evidence="2" id="KW-1185">Reference proteome</keyword>
<dbReference type="Pfam" id="PF11964">
    <property type="entry name" value="SpoIIAA-like"/>
    <property type="match status" value="1"/>
</dbReference>
<dbReference type="Proteomes" id="UP000318626">
    <property type="component" value="Chromosome"/>
</dbReference>
<dbReference type="Gene3D" id="3.40.50.10600">
    <property type="entry name" value="SpoIIaa-like domains"/>
    <property type="match status" value="1"/>
</dbReference>
<reference evidence="2" key="1">
    <citation type="submission" date="2019-02" db="EMBL/GenBank/DDBJ databases">
        <title>Deep-cultivation of Planctomycetes and their phenomic and genomic characterization uncovers novel biology.</title>
        <authorList>
            <person name="Wiegand S."/>
            <person name="Jogler M."/>
            <person name="Boedeker C."/>
            <person name="Pinto D."/>
            <person name="Vollmers J."/>
            <person name="Rivas-Marin E."/>
            <person name="Kohn T."/>
            <person name="Peeters S.H."/>
            <person name="Heuer A."/>
            <person name="Rast P."/>
            <person name="Oberbeckmann S."/>
            <person name="Bunk B."/>
            <person name="Jeske O."/>
            <person name="Meyerdierks A."/>
            <person name="Storesund J.E."/>
            <person name="Kallscheuer N."/>
            <person name="Luecker S."/>
            <person name="Lage O.M."/>
            <person name="Pohl T."/>
            <person name="Merkel B.J."/>
            <person name="Hornburger P."/>
            <person name="Mueller R.-W."/>
            <person name="Bruemmer F."/>
            <person name="Labrenz M."/>
            <person name="Spormann A.M."/>
            <person name="Op den Camp H."/>
            <person name="Overmann J."/>
            <person name="Amann R."/>
            <person name="Jetten M.S.M."/>
            <person name="Mascher T."/>
            <person name="Medema M.H."/>
            <person name="Devos D.P."/>
            <person name="Kaster A.-K."/>
            <person name="Ovreas L."/>
            <person name="Rohde M."/>
            <person name="Galperin M.Y."/>
            <person name="Jogler C."/>
        </authorList>
    </citation>
    <scope>NUCLEOTIDE SEQUENCE [LARGE SCALE GENOMIC DNA]</scope>
    <source>
        <strain evidence="2">Pan97</strain>
    </source>
</reference>
<gene>
    <name evidence="1" type="ORF">Pan97_15710</name>
</gene>
<protein>
    <recommendedName>
        <fullName evidence="3">STAS/SEC14 domain-containing protein</fullName>
    </recommendedName>
</protein>
<evidence type="ECO:0000313" key="2">
    <source>
        <dbReference type="Proteomes" id="UP000318626"/>
    </source>
</evidence>
<proteinExistence type="predicted"/>